<dbReference type="EMBL" id="CP044328">
    <property type="protein sequence ID" value="QGM94159.1"/>
    <property type="molecule type" value="Genomic_DNA"/>
</dbReference>
<dbReference type="Proteomes" id="UP000424673">
    <property type="component" value="Chromosome"/>
</dbReference>
<protein>
    <submittedName>
        <fullName evidence="6">VIT family protein</fullName>
    </submittedName>
</protein>
<comment type="subcellular location">
    <subcellularLocation>
        <location evidence="1">Endomembrane system</location>
        <topology evidence="1">Multi-pass membrane protein</topology>
    </subcellularLocation>
</comment>
<reference evidence="6 7" key="2">
    <citation type="journal article" date="2021" name="AMB Express">
        <title>Isolation and characterisation of Methylocystis spp. for poly-3-hydroxybutyrate production using waste methane feedstocks.</title>
        <authorList>
            <person name="Rumah B.L."/>
            <person name="Stead C.E."/>
            <person name="Claxton Stevens B.H."/>
            <person name="Minton N.P."/>
            <person name="Grosse-Honebrink A."/>
            <person name="Zhang Y."/>
        </authorList>
    </citation>
    <scope>NUCLEOTIDE SEQUENCE [LARGE SCALE GENOMIC DNA]</scope>
    <source>
        <strain evidence="6 7">BRCS1</strain>
    </source>
</reference>
<keyword evidence="3 5" id="KW-1133">Transmembrane helix</keyword>
<dbReference type="Pfam" id="PF01988">
    <property type="entry name" value="VIT1"/>
    <property type="match status" value="1"/>
</dbReference>
<keyword evidence="7" id="KW-1185">Reference proteome</keyword>
<evidence type="ECO:0000313" key="6">
    <source>
        <dbReference type="EMBL" id="QGM94159.1"/>
    </source>
</evidence>
<feature type="transmembrane region" description="Helical" evidence="5">
    <location>
        <begin position="207"/>
        <end position="229"/>
    </location>
</feature>
<evidence type="ECO:0000256" key="3">
    <source>
        <dbReference type="ARBA" id="ARBA00022989"/>
    </source>
</evidence>
<proteinExistence type="predicted"/>
<dbReference type="InterPro" id="IPR008217">
    <property type="entry name" value="Ccc1_fam"/>
</dbReference>
<name>A0ABX6EHQ0_9HYPH</name>
<gene>
    <name evidence="6" type="ORF">F7D13_09040</name>
</gene>
<feature type="transmembrane region" description="Helical" evidence="5">
    <location>
        <begin position="50"/>
        <end position="71"/>
    </location>
</feature>
<evidence type="ECO:0000256" key="4">
    <source>
        <dbReference type="ARBA" id="ARBA00023136"/>
    </source>
</evidence>
<dbReference type="RefSeq" id="WP_154452096.1">
    <property type="nucleotide sequence ID" value="NZ_CP044328.1"/>
</dbReference>
<evidence type="ECO:0000256" key="1">
    <source>
        <dbReference type="ARBA" id="ARBA00004127"/>
    </source>
</evidence>
<feature type="transmembrane region" description="Helical" evidence="5">
    <location>
        <begin position="177"/>
        <end position="195"/>
    </location>
</feature>
<evidence type="ECO:0000256" key="2">
    <source>
        <dbReference type="ARBA" id="ARBA00022692"/>
    </source>
</evidence>
<organism evidence="6 7">
    <name type="scientific">Methylocystis rosea</name>
    <dbReference type="NCBI Taxonomy" id="173366"/>
    <lineage>
        <taxon>Bacteria</taxon>
        <taxon>Pseudomonadati</taxon>
        <taxon>Pseudomonadota</taxon>
        <taxon>Alphaproteobacteria</taxon>
        <taxon>Hyphomicrobiales</taxon>
        <taxon>Methylocystaceae</taxon>
        <taxon>Methylocystis</taxon>
    </lineage>
</organism>
<reference evidence="7" key="1">
    <citation type="submission" date="2019-09" db="EMBL/GenBank/DDBJ databases">
        <title>Isolation and complete genome sequencing of Methylocystis species.</title>
        <authorList>
            <person name="Rumah B.L."/>
            <person name="Stead C.E."/>
            <person name="Stevens B.C."/>
            <person name="Minton N.P."/>
            <person name="Grosse-Honebrink A."/>
            <person name="Zhang Y."/>
        </authorList>
    </citation>
    <scope>NUCLEOTIDE SEQUENCE [LARGE SCALE GENOMIC DNA]</scope>
    <source>
        <strain evidence="7">BRCS1</strain>
    </source>
</reference>
<feature type="transmembrane region" description="Helical" evidence="5">
    <location>
        <begin position="150"/>
        <end position="171"/>
    </location>
</feature>
<sequence>MSRLRIHRESHLVRRIGWLRAAVLGANDGIVSTASLIVGVAAAQATRNDVLVAGAAGLVAGAMSMAAGEYVSVSSQSDTEKADLAREREELSDYAELEREELAQIYVERGVDLELAREVALQLMEKDALTAHARDELGISEIASARPVQAALTSAVTFAVGAALPLLIVGIAPRDAIIPIVSAASLGCLALLGAVGAKAGGAGVLRAAVRVTFWGALALALTAGVGKIFGMAA</sequence>
<keyword evidence="4 5" id="KW-0472">Membrane</keyword>
<dbReference type="CDD" id="cd02432">
    <property type="entry name" value="Nodulin-21_like_1"/>
    <property type="match status" value="1"/>
</dbReference>
<keyword evidence="2 5" id="KW-0812">Transmembrane</keyword>
<accession>A0ABX6EHQ0</accession>
<evidence type="ECO:0000313" key="7">
    <source>
        <dbReference type="Proteomes" id="UP000424673"/>
    </source>
</evidence>
<feature type="transmembrane region" description="Helical" evidence="5">
    <location>
        <begin position="21"/>
        <end position="44"/>
    </location>
</feature>
<dbReference type="PANTHER" id="PTHR31851">
    <property type="entry name" value="FE(2+)/MN(2+) TRANSPORTER PCL1"/>
    <property type="match status" value="1"/>
</dbReference>
<evidence type="ECO:0000256" key="5">
    <source>
        <dbReference type="SAM" id="Phobius"/>
    </source>
</evidence>